<keyword evidence="6 8" id="KW-1133">Transmembrane helix</keyword>
<proteinExistence type="inferred from homology"/>
<organism evidence="9 10">
    <name type="scientific">Deinococcus daejeonensis</name>
    <dbReference type="NCBI Taxonomy" id="1007098"/>
    <lineage>
        <taxon>Bacteria</taxon>
        <taxon>Thermotogati</taxon>
        <taxon>Deinococcota</taxon>
        <taxon>Deinococci</taxon>
        <taxon>Deinococcales</taxon>
        <taxon>Deinococcaceae</taxon>
        <taxon>Deinococcus</taxon>
    </lineage>
</organism>
<dbReference type="Gene3D" id="1.20.58.340">
    <property type="entry name" value="Magnesium transport protein CorA, transmembrane region"/>
    <property type="match status" value="2"/>
</dbReference>
<keyword evidence="5 8" id="KW-0812">Transmembrane</keyword>
<evidence type="ECO:0000256" key="7">
    <source>
        <dbReference type="ARBA" id="ARBA00023136"/>
    </source>
</evidence>
<dbReference type="PANTHER" id="PTHR46494:SF1">
    <property type="entry name" value="CORA FAMILY METAL ION TRANSPORTER (EUROFUNG)"/>
    <property type="match status" value="1"/>
</dbReference>
<protein>
    <submittedName>
        <fullName evidence="9">Cation transporter</fullName>
    </submittedName>
</protein>
<evidence type="ECO:0000256" key="8">
    <source>
        <dbReference type="SAM" id="Phobius"/>
    </source>
</evidence>
<name>A0ABQ2JJ05_9DEIO</name>
<evidence type="ECO:0000313" key="10">
    <source>
        <dbReference type="Proteomes" id="UP000645517"/>
    </source>
</evidence>
<keyword evidence="10" id="KW-1185">Reference proteome</keyword>
<accession>A0ABQ2JJ05</accession>
<dbReference type="SUPFAM" id="SSF143865">
    <property type="entry name" value="CorA soluble domain-like"/>
    <property type="match status" value="1"/>
</dbReference>
<dbReference type="Pfam" id="PF01544">
    <property type="entry name" value="CorA"/>
    <property type="match status" value="1"/>
</dbReference>
<evidence type="ECO:0000256" key="1">
    <source>
        <dbReference type="ARBA" id="ARBA00004651"/>
    </source>
</evidence>
<gene>
    <name evidence="9" type="ORF">GCM10010842_39620</name>
</gene>
<comment type="caution">
    <text evidence="9">The sequence shown here is derived from an EMBL/GenBank/DDBJ whole genome shotgun (WGS) entry which is preliminary data.</text>
</comment>
<dbReference type="SUPFAM" id="SSF144083">
    <property type="entry name" value="Magnesium transport protein CorA, transmembrane region"/>
    <property type="match status" value="1"/>
</dbReference>
<keyword evidence="3" id="KW-0813">Transport</keyword>
<sequence>MPESALLSPRLSSPASTAHAALLSADGAQRISWAQALQQEIPEQGFIWIDITDPTPEELLPLQAKYGLHPLAIEDALRAHQRAKVESYPTFEFVVAHGISAQLTGELQVHEFNLFIGERFFISVRHGSGLPVAEILDRWDRVPESWQPDASSLLYVLLDALVDGYAPFVDDLELDLRELRRRLVEPDGAGNEELRTIFELTEVVHAAYAVASPLADVLHTLLRAGPPVVSPQEVPYFRDVRDHTQRVVERLNLARLTADRAFDMYHAMENQRQGASSRQLTMVATIFMPLTLVTGFFGQNFGFLVDKVIASEPAFWILCVGLETLVALVTIVLVRRIGKRNAGGQRRSSRRRAS</sequence>
<comment type="similarity">
    <text evidence="2">Belongs to the CorA metal ion transporter (MIT) (TC 1.A.35) family.</text>
</comment>
<dbReference type="CDD" id="cd12822">
    <property type="entry name" value="TmCorA-like"/>
    <property type="match status" value="1"/>
</dbReference>
<feature type="transmembrane region" description="Helical" evidence="8">
    <location>
        <begin position="314"/>
        <end position="334"/>
    </location>
</feature>
<evidence type="ECO:0000256" key="4">
    <source>
        <dbReference type="ARBA" id="ARBA00022475"/>
    </source>
</evidence>
<feature type="transmembrane region" description="Helical" evidence="8">
    <location>
        <begin position="280"/>
        <end position="302"/>
    </location>
</feature>
<dbReference type="PANTHER" id="PTHR46494">
    <property type="entry name" value="CORA FAMILY METAL ION TRANSPORTER (EUROFUNG)"/>
    <property type="match status" value="1"/>
</dbReference>
<evidence type="ECO:0000256" key="2">
    <source>
        <dbReference type="ARBA" id="ARBA00009765"/>
    </source>
</evidence>
<dbReference type="InterPro" id="IPR045861">
    <property type="entry name" value="CorA_cytoplasmic_dom"/>
</dbReference>
<evidence type="ECO:0000313" key="9">
    <source>
        <dbReference type="EMBL" id="GGN47797.1"/>
    </source>
</evidence>
<dbReference type="RefSeq" id="WP_189059751.1">
    <property type="nucleotide sequence ID" value="NZ_BMOR01000045.1"/>
</dbReference>
<dbReference type="Gene3D" id="3.30.460.20">
    <property type="entry name" value="CorA soluble domain-like"/>
    <property type="match status" value="1"/>
</dbReference>
<evidence type="ECO:0000256" key="6">
    <source>
        <dbReference type="ARBA" id="ARBA00022989"/>
    </source>
</evidence>
<reference evidence="10" key="1">
    <citation type="journal article" date="2019" name="Int. J. Syst. Evol. Microbiol.">
        <title>The Global Catalogue of Microorganisms (GCM) 10K type strain sequencing project: providing services to taxonomists for standard genome sequencing and annotation.</title>
        <authorList>
            <consortium name="The Broad Institute Genomics Platform"/>
            <consortium name="The Broad Institute Genome Sequencing Center for Infectious Disease"/>
            <person name="Wu L."/>
            <person name="Ma J."/>
        </authorList>
    </citation>
    <scope>NUCLEOTIDE SEQUENCE [LARGE SCALE GENOMIC DNA]</scope>
    <source>
        <strain evidence="10">JCM 16918</strain>
    </source>
</reference>
<keyword evidence="4" id="KW-1003">Cell membrane</keyword>
<dbReference type="InterPro" id="IPR045863">
    <property type="entry name" value="CorA_TM1_TM2"/>
</dbReference>
<comment type="subcellular location">
    <subcellularLocation>
        <location evidence="1">Cell membrane</location>
        <topology evidence="1">Multi-pass membrane protein</topology>
    </subcellularLocation>
</comment>
<keyword evidence="7 8" id="KW-0472">Membrane</keyword>
<dbReference type="EMBL" id="BMOR01000045">
    <property type="protein sequence ID" value="GGN47797.1"/>
    <property type="molecule type" value="Genomic_DNA"/>
</dbReference>
<dbReference type="Proteomes" id="UP000645517">
    <property type="component" value="Unassembled WGS sequence"/>
</dbReference>
<evidence type="ECO:0000256" key="5">
    <source>
        <dbReference type="ARBA" id="ARBA00022692"/>
    </source>
</evidence>
<dbReference type="InterPro" id="IPR002523">
    <property type="entry name" value="MgTranspt_CorA/ZnTranspt_ZntB"/>
</dbReference>
<evidence type="ECO:0000256" key="3">
    <source>
        <dbReference type="ARBA" id="ARBA00022448"/>
    </source>
</evidence>